<dbReference type="InterPro" id="IPR016035">
    <property type="entry name" value="Acyl_Trfase/lysoPLipase"/>
</dbReference>
<keyword evidence="4" id="KW-1185">Reference proteome</keyword>
<dbReference type="Pfam" id="PF01734">
    <property type="entry name" value="Patatin"/>
    <property type="match status" value="1"/>
</dbReference>
<name>A0A7X0MZF6_9GAMM</name>
<feature type="domain" description="PNPLA" evidence="2">
    <location>
        <begin position="72"/>
        <end position="255"/>
    </location>
</feature>
<evidence type="ECO:0000256" key="1">
    <source>
        <dbReference type="ARBA" id="ARBA00023098"/>
    </source>
</evidence>
<dbReference type="SUPFAM" id="SSF52151">
    <property type="entry name" value="FabD/lysophospholipase-like"/>
    <property type="match status" value="1"/>
</dbReference>
<keyword evidence="1" id="KW-0443">Lipid metabolism</keyword>
<dbReference type="RefSeq" id="WP_166843824.1">
    <property type="nucleotide sequence ID" value="NZ_JAAONY010000003.1"/>
</dbReference>
<reference evidence="3 4" key="1">
    <citation type="submission" date="2020-08" db="EMBL/GenBank/DDBJ databases">
        <title>Genomic Encyclopedia of Type Strains, Phase IV (KMG-IV): sequencing the most valuable type-strain genomes for metagenomic binning, comparative biology and taxonomic classification.</title>
        <authorList>
            <person name="Goeker M."/>
        </authorList>
    </citation>
    <scope>NUCLEOTIDE SEQUENCE [LARGE SCALE GENOMIC DNA]</scope>
    <source>
        <strain evidence="3 4">DSM 22368</strain>
    </source>
</reference>
<dbReference type="EMBL" id="JACHHT010000003">
    <property type="protein sequence ID" value="MBB6523097.1"/>
    <property type="molecule type" value="Genomic_DNA"/>
</dbReference>
<gene>
    <name evidence="3" type="ORF">HNR48_003399</name>
</gene>
<dbReference type="Gene3D" id="3.40.1090.10">
    <property type="entry name" value="Cytosolic phospholipase A2 catalytic domain"/>
    <property type="match status" value="1"/>
</dbReference>
<proteinExistence type="predicted"/>
<sequence length="368" mass="41272">MALLEIYAGAKARQHIAENGLSPADISTIFGASGAAKWLAIYGLDRVIFEQWLPSASNFQADSDFKGKQAIKVYGTSVGAWKLAAACQSNPGEALETLAHAYIDQSYAKKAKPEDVVYETERILQTFLPEPHIEQILQHPYLRYSCGAVKCRSFLGQEQPWRLAAGMAEGFCRSLGRGGYGQMFERAVFSDPRNTPVLQEEVGVRTQHVSLGQDNLRAALRASAAIPYIMDPISQIDGAEPGLYRDGGLLDYHPIPQRFWQEPGLVLYPHFYNYLVPNWFDKFYSTRKAKAADLENVIMLSPSAEFVAQLPDGRLPDRKDFSIYKGRNEIRQQRWRQAMNASLALGEEFLNWVNGNDLNANILDFGER</sequence>
<dbReference type="InterPro" id="IPR002641">
    <property type="entry name" value="PNPLA_dom"/>
</dbReference>
<organism evidence="3 4">
    <name type="scientific">Pseudoteredinibacter isoporae</name>
    <dbReference type="NCBI Taxonomy" id="570281"/>
    <lineage>
        <taxon>Bacteria</taxon>
        <taxon>Pseudomonadati</taxon>
        <taxon>Pseudomonadota</taxon>
        <taxon>Gammaproteobacteria</taxon>
        <taxon>Cellvibrionales</taxon>
        <taxon>Cellvibrionaceae</taxon>
        <taxon>Pseudoteredinibacter</taxon>
    </lineage>
</organism>
<evidence type="ECO:0000313" key="4">
    <source>
        <dbReference type="Proteomes" id="UP000528457"/>
    </source>
</evidence>
<dbReference type="GO" id="GO:0006629">
    <property type="term" value="P:lipid metabolic process"/>
    <property type="evidence" value="ECO:0007669"/>
    <property type="project" value="UniProtKB-KW"/>
</dbReference>
<dbReference type="Proteomes" id="UP000528457">
    <property type="component" value="Unassembled WGS sequence"/>
</dbReference>
<evidence type="ECO:0000313" key="3">
    <source>
        <dbReference type="EMBL" id="MBB6523097.1"/>
    </source>
</evidence>
<accession>A0A7X0MZF6</accession>
<protein>
    <recommendedName>
        <fullName evidence="2">PNPLA domain-containing protein</fullName>
    </recommendedName>
</protein>
<dbReference type="AlphaFoldDB" id="A0A7X0MZF6"/>
<dbReference type="InParanoid" id="A0A7X0MZF6"/>
<evidence type="ECO:0000259" key="2">
    <source>
        <dbReference type="Pfam" id="PF01734"/>
    </source>
</evidence>
<comment type="caution">
    <text evidence="3">The sequence shown here is derived from an EMBL/GenBank/DDBJ whole genome shotgun (WGS) entry which is preliminary data.</text>
</comment>